<dbReference type="InterPro" id="IPR009057">
    <property type="entry name" value="Homeodomain-like_sf"/>
</dbReference>
<dbReference type="Proteomes" id="UP000282423">
    <property type="component" value="Unassembled WGS sequence"/>
</dbReference>
<dbReference type="InterPro" id="IPR046532">
    <property type="entry name" value="DUF6597"/>
</dbReference>
<dbReference type="Pfam" id="PF20240">
    <property type="entry name" value="DUF6597"/>
    <property type="match status" value="1"/>
</dbReference>
<dbReference type="AlphaFoldDB" id="A0A420W0W8"/>
<organism evidence="5 6">
    <name type="scientific">Sphingobacterium puteale</name>
    <dbReference type="NCBI Taxonomy" id="2420510"/>
    <lineage>
        <taxon>Bacteria</taxon>
        <taxon>Pseudomonadati</taxon>
        <taxon>Bacteroidota</taxon>
        <taxon>Sphingobacteriia</taxon>
        <taxon>Sphingobacteriales</taxon>
        <taxon>Sphingobacteriaceae</taxon>
        <taxon>Sphingobacterium</taxon>
    </lineage>
</organism>
<dbReference type="Pfam" id="PF12833">
    <property type="entry name" value="HTH_18"/>
    <property type="match status" value="1"/>
</dbReference>
<proteinExistence type="predicted"/>
<evidence type="ECO:0000256" key="2">
    <source>
        <dbReference type="ARBA" id="ARBA00023125"/>
    </source>
</evidence>
<name>A0A420W0W8_9SPHI</name>
<dbReference type="GO" id="GO:0003700">
    <property type="term" value="F:DNA-binding transcription factor activity"/>
    <property type="evidence" value="ECO:0007669"/>
    <property type="project" value="InterPro"/>
</dbReference>
<evidence type="ECO:0000256" key="3">
    <source>
        <dbReference type="ARBA" id="ARBA00023163"/>
    </source>
</evidence>
<evidence type="ECO:0000256" key="1">
    <source>
        <dbReference type="ARBA" id="ARBA00023015"/>
    </source>
</evidence>
<keyword evidence="1" id="KW-0805">Transcription regulation</keyword>
<dbReference type="SMART" id="SM00342">
    <property type="entry name" value="HTH_ARAC"/>
    <property type="match status" value="1"/>
</dbReference>
<comment type="caution">
    <text evidence="5">The sequence shown here is derived from an EMBL/GenBank/DDBJ whole genome shotgun (WGS) entry which is preliminary data.</text>
</comment>
<reference evidence="5 6" key="1">
    <citation type="submission" date="2018-10" db="EMBL/GenBank/DDBJ databases">
        <title>Sphingobacterium sp. M05W1-28.</title>
        <authorList>
            <person name="Cai H."/>
        </authorList>
    </citation>
    <scope>NUCLEOTIDE SEQUENCE [LARGE SCALE GENOMIC DNA]</scope>
    <source>
        <strain evidence="5 6">M05W1-28</strain>
    </source>
</reference>
<dbReference type="EMBL" id="RBWS01000006">
    <property type="protein sequence ID" value="RKO72219.1"/>
    <property type="molecule type" value="Genomic_DNA"/>
</dbReference>
<accession>A0A420W0W8</accession>
<sequence>MQILPPKILFPYIKHYLFLESSVDQHKKLRLFSDGNTGMVFLLDQGFLSVNQSQHLPHSFLYGQISHFRDLALNKQTSFIIIVFQPDGLHKLLGISAHELKDQIVLTQDVFGKPAVTLYESLGYLKKTDEKVHALNTFFYNLVVQNKSSSQQVLSAVLQYINRQKGLVTVEQMANYSGYTERHMERIFSQQVGMSPKKFVNIIQLHSFLKLLRNKPAEKDLTSICYEGGYFDQSHLIRAFKKYTGITPSEYLNNTTKLAINFMEFKDRPEPMSGLYNFI</sequence>
<dbReference type="PANTHER" id="PTHR43280">
    <property type="entry name" value="ARAC-FAMILY TRANSCRIPTIONAL REGULATOR"/>
    <property type="match status" value="1"/>
</dbReference>
<dbReference type="GO" id="GO:0043565">
    <property type="term" value="F:sequence-specific DNA binding"/>
    <property type="evidence" value="ECO:0007669"/>
    <property type="project" value="InterPro"/>
</dbReference>
<dbReference type="OrthoDB" id="511992at2"/>
<feature type="domain" description="HTH araC/xylS-type" evidence="4">
    <location>
        <begin position="151"/>
        <end position="254"/>
    </location>
</feature>
<protein>
    <submittedName>
        <fullName evidence="5">AraC family transcriptional regulator</fullName>
    </submittedName>
</protein>
<dbReference type="SUPFAM" id="SSF46689">
    <property type="entry name" value="Homeodomain-like"/>
    <property type="match status" value="2"/>
</dbReference>
<evidence type="ECO:0000313" key="6">
    <source>
        <dbReference type="Proteomes" id="UP000282423"/>
    </source>
</evidence>
<dbReference type="InterPro" id="IPR018060">
    <property type="entry name" value="HTH_AraC"/>
</dbReference>
<keyword evidence="2" id="KW-0238">DNA-binding</keyword>
<gene>
    <name evidence="5" type="ORF">D7322_09010</name>
</gene>
<dbReference type="PANTHER" id="PTHR43280:SF2">
    <property type="entry name" value="HTH-TYPE TRANSCRIPTIONAL REGULATOR EXSA"/>
    <property type="match status" value="1"/>
</dbReference>
<dbReference type="RefSeq" id="WP_121123378.1">
    <property type="nucleotide sequence ID" value="NZ_RBWS01000006.1"/>
</dbReference>
<keyword evidence="6" id="KW-1185">Reference proteome</keyword>
<dbReference type="PROSITE" id="PS01124">
    <property type="entry name" value="HTH_ARAC_FAMILY_2"/>
    <property type="match status" value="1"/>
</dbReference>
<keyword evidence="3" id="KW-0804">Transcription</keyword>
<evidence type="ECO:0000313" key="5">
    <source>
        <dbReference type="EMBL" id="RKO72219.1"/>
    </source>
</evidence>
<dbReference type="Gene3D" id="1.10.10.60">
    <property type="entry name" value="Homeodomain-like"/>
    <property type="match status" value="1"/>
</dbReference>
<evidence type="ECO:0000259" key="4">
    <source>
        <dbReference type="PROSITE" id="PS01124"/>
    </source>
</evidence>